<dbReference type="AlphaFoldDB" id="A0A7C8IBH4"/>
<organism evidence="2 3">
    <name type="scientific">Massariosphaeria phaeospora</name>
    <dbReference type="NCBI Taxonomy" id="100035"/>
    <lineage>
        <taxon>Eukaryota</taxon>
        <taxon>Fungi</taxon>
        <taxon>Dikarya</taxon>
        <taxon>Ascomycota</taxon>
        <taxon>Pezizomycotina</taxon>
        <taxon>Dothideomycetes</taxon>
        <taxon>Pleosporomycetidae</taxon>
        <taxon>Pleosporales</taxon>
        <taxon>Pleosporales incertae sedis</taxon>
        <taxon>Massariosphaeria</taxon>
    </lineage>
</organism>
<protein>
    <submittedName>
        <fullName evidence="2">Uncharacterized protein</fullName>
    </submittedName>
</protein>
<evidence type="ECO:0000313" key="2">
    <source>
        <dbReference type="EMBL" id="KAF2869970.1"/>
    </source>
</evidence>
<accession>A0A7C8IBH4</accession>
<sequence length="139" mass="15382">MARVTDATSGCRQLLSMLCGCGRKTSCERQTHTNGLGTGTKRQHRGDDEGMDEQAAMSKEPCSMAQSQALERVHSGVAACCYLSSVPARWRRQRPAFCLSGDVLAREDGSRQKGRQSRVATWREGLRSCDHRPRRTLSP</sequence>
<name>A0A7C8IBH4_9PLEO</name>
<dbReference type="EMBL" id="JAADJZ010000015">
    <property type="protein sequence ID" value="KAF2869970.1"/>
    <property type="molecule type" value="Genomic_DNA"/>
</dbReference>
<reference evidence="2 3" key="1">
    <citation type="submission" date="2020-01" db="EMBL/GenBank/DDBJ databases">
        <authorList>
            <consortium name="DOE Joint Genome Institute"/>
            <person name="Haridas S."/>
            <person name="Albert R."/>
            <person name="Binder M."/>
            <person name="Bloem J."/>
            <person name="Labutti K."/>
            <person name="Salamov A."/>
            <person name="Andreopoulos B."/>
            <person name="Baker S.E."/>
            <person name="Barry K."/>
            <person name="Bills G."/>
            <person name="Bluhm B.H."/>
            <person name="Cannon C."/>
            <person name="Castanera R."/>
            <person name="Culley D.E."/>
            <person name="Daum C."/>
            <person name="Ezra D."/>
            <person name="Gonzalez J.B."/>
            <person name="Henrissat B."/>
            <person name="Kuo A."/>
            <person name="Liang C."/>
            <person name="Lipzen A."/>
            <person name="Lutzoni F."/>
            <person name="Magnuson J."/>
            <person name="Mondo S."/>
            <person name="Nolan M."/>
            <person name="Ohm R."/>
            <person name="Pangilinan J."/>
            <person name="Park H.-J.H."/>
            <person name="Ramirez L."/>
            <person name="Alfaro M."/>
            <person name="Sun H."/>
            <person name="Tritt A."/>
            <person name="Yoshinaga Y."/>
            <person name="Zwiers L.-H.L."/>
            <person name="Turgeon B.G."/>
            <person name="Goodwin S.B."/>
            <person name="Spatafora J.W."/>
            <person name="Crous P.W."/>
            <person name="Grigoriev I.V."/>
        </authorList>
    </citation>
    <scope>NUCLEOTIDE SEQUENCE [LARGE SCALE GENOMIC DNA]</scope>
    <source>
        <strain evidence="2 3">CBS 611.86</strain>
    </source>
</reference>
<keyword evidence="3" id="KW-1185">Reference proteome</keyword>
<evidence type="ECO:0000256" key="1">
    <source>
        <dbReference type="SAM" id="MobiDB-lite"/>
    </source>
</evidence>
<proteinExistence type="predicted"/>
<dbReference type="Proteomes" id="UP000481861">
    <property type="component" value="Unassembled WGS sequence"/>
</dbReference>
<evidence type="ECO:0000313" key="3">
    <source>
        <dbReference type="Proteomes" id="UP000481861"/>
    </source>
</evidence>
<comment type="caution">
    <text evidence="2">The sequence shown here is derived from an EMBL/GenBank/DDBJ whole genome shotgun (WGS) entry which is preliminary data.</text>
</comment>
<feature type="region of interest" description="Disordered" evidence="1">
    <location>
        <begin position="28"/>
        <end position="60"/>
    </location>
</feature>
<gene>
    <name evidence="2" type="ORF">BDV95DRAFT_596250</name>
</gene>